<evidence type="ECO:0000256" key="1">
    <source>
        <dbReference type="SAM" id="MobiDB-lite"/>
    </source>
</evidence>
<gene>
    <name evidence="2" type="ORF">TEK04_11190</name>
</gene>
<feature type="region of interest" description="Disordered" evidence="1">
    <location>
        <begin position="45"/>
        <end position="66"/>
    </location>
</feature>
<name>A0ABU8DTW6_9ACTN</name>
<sequence>MRARRRLFTRGTPRSGPDADPVGHTFLVRPRSAPVLLPSSVSVVVPSSRPPHPPPHPPPTTTTRWGRGWDDLGWSVVTALLGPVADRNPDVALSLLARADEAVAAGRARWRRHGPWPPRP</sequence>
<feature type="compositionally biased region" description="Pro residues" evidence="1">
    <location>
        <begin position="48"/>
        <end position="60"/>
    </location>
</feature>
<dbReference type="RefSeq" id="WP_336404420.1">
    <property type="nucleotide sequence ID" value="NZ_JBAPLU010000009.1"/>
</dbReference>
<feature type="region of interest" description="Disordered" evidence="1">
    <location>
        <begin position="1"/>
        <end position="24"/>
    </location>
</feature>
<accession>A0ABU8DTW6</accession>
<comment type="caution">
    <text evidence="2">The sequence shown here is derived from an EMBL/GenBank/DDBJ whole genome shotgun (WGS) entry which is preliminary data.</text>
</comment>
<proteinExistence type="predicted"/>
<dbReference type="EMBL" id="JBAPLU010000009">
    <property type="protein sequence ID" value="MEI4272285.1"/>
    <property type="molecule type" value="Genomic_DNA"/>
</dbReference>
<evidence type="ECO:0000313" key="3">
    <source>
        <dbReference type="Proteomes" id="UP001361570"/>
    </source>
</evidence>
<organism evidence="2 3">
    <name type="scientific">Klenkia sesuvii</name>
    <dbReference type="NCBI Taxonomy" id="3103137"/>
    <lineage>
        <taxon>Bacteria</taxon>
        <taxon>Bacillati</taxon>
        <taxon>Actinomycetota</taxon>
        <taxon>Actinomycetes</taxon>
        <taxon>Geodermatophilales</taxon>
        <taxon>Geodermatophilaceae</taxon>
        <taxon>Klenkia</taxon>
    </lineage>
</organism>
<evidence type="ECO:0000313" key="2">
    <source>
        <dbReference type="EMBL" id="MEI4272285.1"/>
    </source>
</evidence>
<reference evidence="2 3" key="1">
    <citation type="submission" date="2024-03" db="EMBL/GenBank/DDBJ databases">
        <title>Draft genome sequence of Klenkia sp. LSe6-5.</title>
        <authorList>
            <person name="Duangmal K."/>
            <person name="Chantavorakit T."/>
        </authorList>
    </citation>
    <scope>NUCLEOTIDE SEQUENCE [LARGE SCALE GENOMIC DNA]</scope>
    <source>
        <strain evidence="2 3">LSe6-5</strain>
    </source>
</reference>
<dbReference type="Proteomes" id="UP001361570">
    <property type="component" value="Unassembled WGS sequence"/>
</dbReference>
<protein>
    <submittedName>
        <fullName evidence="2">Uncharacterized protein</fullName>
    </submittedName>
</protein>
<keyword evidence="3" id="KW-1185">Reference proteome</keyword>